<sequence length="315" mass="32715">MDVLPDILLTVAISLAAGALGALAIRLWERPGGAPMTRPRQSTLFGLAADDEILLAVASLAPNGMIARDDVLAVAEISSIIYGADARPKVTPGGAVQDSIGRRTEFCVGDPRSNPRMAAHLSRYLPGVTFSPPTPPAPPRQAPALASVGASASASSSSASSAAAPEGAANGTAQDATNPSGPMIVPARPPRESRVIAVTVPNGREGRRLRGEKGDGAEKTTREFAGRPGEHEFALLARVAAGPARRPLFILAGQTATANLAAAYYLRSRAEELTTEFSNRPSFCLILRVDAATVYGHELVEREADISAAIVPPTF</sequence>
<feature type="compositionally biased region" description="Pro residues" evidence="1">
    <location>
        <begin position="132"/>
        <end position="141"/>
    </location>
</feature>
<dbReference type="EMBL" id="MOMC01000047">
    <property type="protein sequence ID" value="ONH27148.1"/>
    <property type="molecule type" value="Genomic_DNA"/>
</dbReference>
<accession>A0A1V2I6J2</accession>
<evidence type="ECO:0000313" key="2">
    <source>
        <dbReference type="EMBL" id="ONH27148.1"/>
    </source>
</evidence>
<feature type="region of interest" description="Disordered" evidence="1">
    <location>
        <begin position="129"/>
        <end position="188"/>
    </location>
</feature>
<feature type="compositionally biased region" description="Polar residues" evidence="1">
    <location>
        <begin position="171"/>
        <end position="180"/>
    </location>
</feature>
<proteinExistence type="predicted"/>
<evidence type="ECO:0000256" key="1">
    <source>
        <dbReference type="SAM" id="MobiDB-lite"/>
    </source>
</evidence>
<dbReference type="OrthoDB" id="3208544at2"/>
<feature type="compositionally biased region" description="Low complexity" evidence="1">
    <location>
        <begin position="142"/>
        <end position="169"/>
    </location>
</feature>
<evidence type="ECO:0000313" key="3">
    <source>
        <dbReference type="Proteomes" id="UP000188929"/>
    </source>
</evidence>
<organism evidence="2 3">
    <name type="scientific">Pseudofrankia asymbiotica</name>
    <dbReference type="NCBI Taxonomy" id="1834516"/>
    <lineage>
        <taxon>Bacteria</taxon>
        <taxon>Bacillati</taxon>
        <taxon>Actinomycetota</taxon>
        <taxon>Actinomycetes</taxon>
        <taxon>Frankiales</taxon>
        <taxon>Frankiaceae</taxon>
        <taxon>Pseudofrankia</taxon>
    </lineage>
</organism>
<protein>
    <submittedName>
        <fullName evidence="2">Uncharacterized protein</fullName>
    </submittedName>
</protein>
<comment type="caution">
    <text evidence="2">The sequence shown here is derived from an EMBL/GenBank/DDBJ whole genome shotgun (WGS) entry which is preliminary data.</text>
</comment>
<reference evidence="3" key="1">
    <citation type="submission" date="2016-10" db="EMBL/GenBank/DDBJ databases">
        <title>Frankia sp. NRRL B-16386 Genome sequencing.</title>
        <authorList>
            <person name="Ghodhbane-Gtari F."/>
            <person name="Swanson E."/>
            <person name="Gueddou A."/>
            <person name="Hezbri K."/>
            <person name="Ktari K."/>
            <person name="Nouioui I."/>
            <person name="Morris K."/>
            <person name="Simpson S."/>
            <person name="Abebe-Akele F."/>
            <person name="Thomas K."/>
            <person name="Gtari M."/>
            <person name="Tisa L.S."/>
        </authorList>
    </citation>
    <scope>NUCLEOTIDE SEQUENCE [LARGE SCALE GENOMIC DNA]</scope>
    <source>
        <strain evidence="3">NRRL B-16386</strain>
    </source>
</reference>
<dbReference type="Proteomes" id="UP000188929">
    <property type="component" value="Unassembled WGS sequence"/>
</dbReference>
<name>A0A1V2I6J2_9ACTN</name>
<keyword evidence="3" id="KW-1185">Reference proteome</keyword>
<gene>
    <name evidence="2" type="ORF">BL253_23040</name>
</gene>
<dbReference type="RefSeq" id="WP_076819249.1">
    <property type="nucleotide sequence ID" value="NZ_MOMC01000047.1"/>
</dbReference>
<dbReference type="AlphaFoldDB" id="A0A1V2I6J2"/>